<gene>
    <name evidence="1" type="ORF">ShirakiTB12_23950</name>
</gene>
<organism evidence="1 2">
    <name type="scientific">Priestia megaterium</name>
    <name type="common">Bacillus megaterium</name>
    <dbReference type="NCBI Taxonomy" id="1404"/>
    <lineage>
        <taxon>Bacteria</taxon>
        <taxon>Bacillati</taxon>
        <taxon>Bacillota</taxon>
        <taxon>Bacilli</taxon>
        <taxon>Bacillales</taxon>
        <taxon>Bacillaceae</taxon>
        <taxon>Priestia</taxon>
    </lineage>
</organism>
<proteinExistence type="predicted"/>
<accession>A0AAX6BJP4</accession>
<evidence type="ECO:0000313" key="2">
    <source>
        <dbReference type="Proteomes" id="UP001165240"/>
    </source>
</evidence>
<reference evidence="1" key="1">
    <citation type="journal article" date="2024" name="Appl Microbiol">
        <title>Effect of kuratsuki Bacillus and Priestia on Taste of Sake.</title>
        <authorList>
            <person name="Kobayashi K."/>
            <person name="Nishida H."/>
        </authorList>
    </citation>
    <scope>NUCLEOTIDE SEQUENCE</scope>
    <source>
        <strain evidence="1">B-12</strain>
    </source>
</reference>
<dbReference type="AlphaFoldDB" id="A0AAX6BJP4"/>
<dbReference type="EMBL" id="BSYK01000001">
    <property type="protein sequence ID" value="GMG73927.1"/>
    <property type="molecule type" value="Genomic_DNA"/>
</dbReference>
<protein>
    <submittedName>
        <fullName evidence="1">Uncharacterized protein</fullName>
    </submittedName>
</protein>
<comment type="caution">
    <text evidence="1">The sequence shown here is derived from an EMBL/GenBank/DDBJ whole genome shotgun (WGS) entry which is preliminary data.</text>
</comment>
<dbReference type="Proteomes" id="UP001165240">
    <property type="component" value="Unassembled WGS sequence"/>
</dbReference>
<name>A0AAX6BJP4_PRIMG</name>
<sequence>MFTLGLIVVASLGTVSQYVLENIKVKSDNGINPKMYNRFNGKEYYSADTLRQTINATK</sequence>
<evidence type="ECO:0000313" key="1">
    <source>
        <dbReference type="EMBL" id="GMG73927.1"/>
    </source>
</evidence>